<proteinExistence type="predicted"/>
<evidence type="ECO:0000313" key="1">
    <source>
        <dbReference type="EMBL" id="GAA0155884.1"/>
    </source>
</evidence>
<protein>
    <submittedName>
        <fullName evidence="1">Uncharacterized protein</fullName>
    </submittedName>
</protein>
<reference evidence="1 2" key="1">
    <citation type="submission" date="2024-01" db="EMBL/GenBank/DDBJ databases">
        <title>The complete chloroplast genome sequence of Lithospermum erythrorhizon: insights into the phylogenetic relationship among Boraginaceae species and the maternal lineages of purple gromwells.</title>
        <authorList>
            <person name="Okada T."/>
            <person name="Watanabe K."/>
        </authorList>
    </citation>
    <scope>NUCLEOTIDE SEQUENCE [LARGE SCALE GENOMIC DNA]</scope>
</reference>
<name>A0AAV3PVN6_LITER</name>
<organism evidence="1 2">
    <name type="scientific">Lithospermum erythrorhizon</name>
    <name type="common">Purple gromwell</name>
    <name type="synonym">Lithospermum officinale var. erythrorhizon</name>
    <dbReference type="NCBI Taxonomy" id="34254"/>
    <lineage>
        <taxon>Eukaryota</taxon>
        <taxon>Viridiplantae</taxon>
        <taxon>Streptophyta</taxon>
        <taxon>Embryophyta</taxon>
        <taxon>Tracheophyta</taxon>
        <taxon>Spermatophyta</taxon>
        <taxon>Magnoliopsida</taxon>
        <taxon>eudicotyledons</taxon>
        <taxon>Gunneridae</taxon>
        <taxon>Pentapetalae</taxon>
        <taxon>asterids</taxon>
        <taxon>lamiids</taxon>
        <taxon>Boraginales</taxon>
        <taxon>Boraginaceae</taxon>
        <taxon>Boraginoideae</taxon>
        <taxon>Lithospermeae</taxon>
        <taxon>Lithospermum</taxon>
    </lineage>
</organism>
<evidence type="ECO:0000313" key="2">
    <source>
        <dbReference type="Proteomes" id="UP001454036"/>
    </source>
</evidence>
<sequence length="75" mass="8520">MARDIRDTQHSIIPSNVHDRLTTIQTASTESSSKLQHETKAIGSICTTLQHSKEKVARLRQELADLDTHVEDLRR</sequence>
<dbReference type="EMBL" id="BAABME010002739">
    <property type="protein sequence ID" value="GAA0155884.1"/>
    <property type="molecule type" value="Genomic_DNA"/>
</dbReference>
<accession>A0AAV3PVN6</accession>
<dbReference type="Proteomes" id="UP001454036">
    <property type="component" value="Unassembled WGS sequence"/>
</dbReference>
<comment type="caution">
    <text evidence="1">The sequence shown here is derived from an EMBL/GenBank/DDBJ whole genome shotgun (WGS) entry which is preliminary data.</text>
</comment>
<dbReference type="AlphaFoldDB" id="A0AAV3PVN6"/>
<keyword evidence="2" id="KW-1185">Reference proteome</keyword>
<gene>
    <name evidence="1" type="ORF">LIER_13507</name>
</gene>